<dbReference type="NCBIfam" id="TIGR02484">
    <property type="entry name" value="CitB"/>
    <property type="match status" value="1"/>
</dbReference>
<keyword evidence="1" id="KW-0812">Transmembrane</keyword>
<dbReference type="EMBL" id="AP022324">
    <property type="protein sequence ID" value="BBU45031.1"/>
    <property type="molecule type" value="Genomic_DNA"/>
</dbReference>
<dbReference type="SUPFAM" id="SSF103501">
    <property type="entry name" value="Respiratory nitrate reductase 1 gamma chain"/>
    <property type="match status" value="1"/>
</dbReference>
<organism evidence="2 3">
    <name type="scientific">Pseudomonas putida</name>
    <name type="common">Arthrobacter siderocapsulatus</name>
    <dbReference type="NCBI Taxonomy" id="303"/>
    <lineage>
        <taxon>Bacteria</taxon>
        <taxon>Pseudomonadati</taxon>
        <taxon>Pseudomonadota</taxon>
        <taxon>Gammaproteobacteria</taxon>
        <taxon>Pseudomonadales</taxon>
        <taxon>Pseudomonadaceae</taxon>
        <taxon>Pseudomonas</taxon>
    </lineage>
</organism>
<proteinExistence type="predicted"/>
<feature type="transmembrane region" description="Helical" evidence="1">
    <location>
        <begin position="166"/>
        <end position="185"/>
    </location>
</feature>
<protein>
    <submittedName>
        <fullName evidence="2">Tricarballylate utilization protein B</fullName>
    </submittedName>
</protein>
<accession>A0A7U6M2Z5</accession>
<name>A0A7U6M2Z5_PSEPU</name>
<sequence>MTAQLPEPRQPEAAPSAFELIPVLNLEEREVDRQMRICNACRYCEGFCAVFPAMTRRLEFAKADIHYLANLCHNCGACLHACQYAQPHEFAVNVPQAMAKVRGQTYTEYAWPALFGRLYTHNGTYVASALAVALSLFLLLTLFVNGTLLPGRLAGNFYAVFPHNTLALMFGSVFAAAALALAVAVRRFWRSVSPAEALAQPAKGAVFEASSAALTLKYLDGGHGQGCNNADDRFTPWRRRFHHFTFYGFMLCFAATVVATGYHYLLGQQAPYPLLSAPVLLGTLGGIGLIVGPAGLLALNLRRAPEQGDVAQRPMDRAFILLLLLVSITGLALLGLRDTAAMAILLAIHLGTVMALFVTLPYGKFAHGLFRSAALLKFAIEKRRPNELGLGGGVNHGRSRFFPCAAPRETQGVSLTGWATCPARSTRTSLQLATATPLGDRPIPGCG</sequence>
<feature type="transmembrane region" description="Helical" evidence="1">
    <location>
        <begin position="342"/>
        <end position="362"/>
    </location>
</feature>
<dbReference type="SUPFAM" id="SSF54862">
    <property type="entry name" value="4Fe-4S ferredoxins"/>
    <property type="match status" value="1"/>
</dbReference>
<dbReference type="AlphaFoldDB" id="A0A7U6M2Z5"/>
<reference evidence="2 3" key="1">
    <citation type="submission" date="2020-01" db="EMBL/GenBank/DDBJ databases">
        <title>Complete Genome Sequence of Pseudomonas putida Strain TS312, Harboring the HdtS type N-acyl-homoserine Lactone Synthase, Isolated from a Paper Mill.</title>
        <authorList>
            <person name="Hosoe A."/>
            <person name="Suenaga T."/>
            <person name="Sugi T."/>
            <person name="Izumi T."/>
            <person name="Nagai N."/>
            <person name="Terada A."/>
        </authorList>
    </citation>
    <scope>NUCLEOTIDE SEQUENCE [LARGE SCALE GENOMIC DNA]</scope>
    <source>
        <strain evidence="2 3">TS312</strain>
    </source>
</reference>
<feature type="transmembrane region" description="Helical" evidence="1">
    <location>
        <begin position="244"/>
        <end position="265"/>
    </location>
</feature>
<gene>
    <name evidence="2" type="ORF">PPTS312_29460</name>
</gene>
<evidence type="ECO:0000313" key="2">
    <source>
        <dbReference type="EMBL" id="BBU45031.1"/>
    </source>
</evidence>
<keyword evidence="1" id="KW-1133">Transmembrane helix</keyword>
<feature type="transmembrane region" description="Helical" evidence="1">
    <location>
        <begin position="319"/>
        <end position="336"/>
    </location>
</feature>
<dbReference type="NCBIfam" id="NF011607">
    <property type="entry name" value="PRK15033.1"/>
    <property type="match status" value="1"/>
</dbReference>
<dbReference type="InterPro" id="IPR012830">
    <property type="entry name" value="Citrate_utilization_prot_B"/>
</dbReference>
<evidence type="ECO:0000313" key="3">
    <source>
        <dbReference type="Proteomes" id="UP000464661"/>
    </source>
</evidence>
<dbReference type="InterPro" id="IPR036197">
    <property type="entry name" value="NarG-like_sf"/>
</dbReference>
<feature type="transmembrane region" description="Helical" evidence="1">
    <location>
        <begin position="125"/>
        <end position="146"/>
    </location>
</feature>
<keyword evidence="1" id="KW-0472">Membrane</keyword>
<evidence type="ECO:0000256" key="1">
    <source>
        <dbReference type="SAM" id="Phobius"/>
    </source>
</evidence>
<feature type="transmembrane region" description="Helical" evidence="1">
    <location>
        <begin position="277"/>
        <end position="299"/>
    </location>
</feature>
<dbReference type="Proteomes" id="UP000464661">
    <property type="component" value="Chromosome"/>
</dbReference>